<dbReference type="Proteomes" id="UP000275078">
    <property type="component" value="Unassembled WGS sequence"/>
</dbReference>
<evidence type="ECO:0000313" key="1">
    <source>
        <dbReference type="EMBL" id="RPA73873.1"/>
    </source>
</evidence>
<keyword evidence="2" id="KW-1185">Reference proteome</keyword>
<gene>
    <name evidence="1" type="ORF">BJ508DRAFT_366530</name>
</gene>
<name>A0A3N4HIX0_ASCIM</name>
<sequence length="436" mass="49909">MDDLGYMSTTRPSDREFVQWENQPEVLKTTVPVLVESLYQATKIFLREAPALENTEDFKTWDVLPSPLRIAIETSPLLDLEGLEIRGLKWVDRPKDDPVTFFPHPGIRGFVVFCRTLEDLIDRLRHASGVQCKLDDGSFTTVPATVVHELSKVRALYLYDNELGVFPSTLRIRLDRGLARAVQLDLLAMVFRLVAEELKYAVLHVFERHDLQHFLQTISSLKELDKARWHIQNNLSVTEKLVFRFYNVATPFGSYYTACSPGDPHRTLNGFSQFLGYLENSLGWFKSYNNYFDLPQLRMSGFRFLNLEAPREIIELRQLVTFGPRARFEEDSSESSVGEHSSESLNGTVLHRRWLAGIARITQFGLLAVTGRTIAKEVKDAMREALMGKGDKHEKTVCAVAAVADVCRKRRPLVEFLVNLRAESVEARIRKYLVEK</sequence>
<dbReference type="EMBL" id="ML119808">
    <property type="protein sequence ID" value="RPA73873.1"/>
    <property type="molecule type" value="Genomic_DNA"/>
</dbReference>
<reference evidence="1 2" key="1">
    <citation type="journal article" date="2018" name="Nat. Ecol. Evol.">
        <title>Pezizomycetes genomes reveal the molecular basis of ectomycorrhizal truffle lifestyle.</title>
        <authorList>
            <person name="Murat C."/>
            <person name="Payen T."/>
            <person name="Noel B."/>
            <person name="Kuo A."/>
            <person name="Morin E."/>
            <person name="Chen J."/>
            <person name="Kohler A."/>
            <person name="Krizsan K."/>
            <person name="Balestrini R."/>
            <person name="Da Silva C."/>
            <person name="Montanini B."/>
            <person name="Hainaut M."/>
            <person name="Levati E."/>
            <person name="Barry K.W."/>
            <person name="Belfiori B."/>
            <person name="Cichocki N."/>
            <person name="Clum A."/>
            <person name="Dockter R.B."/>
            <person name="Fauchery L."/>
            <person name="Guy J."/>
            <person name="Iotti M."/>
            <person name="Le Tacon F."/>
            <person name="Lindquist E.A."/>
            <person name="Lipzen A."/>
            <person name="Malagnac F."/>
            <person name="Mello A."/>
            <person name="Molinier V."/>
            <person name="Miyauchi S."/>
            <person name="Poulain J."/>
            <person name="Riccioni C."/>
            <person name="Rubini A."/>
            <person name="Sitrit Y."/>
            <person name="Splivallo R."/>
            <person name="Traeger S."/>
            <person name="Wang M."/>
            <person name="Zifcakova L."/>
            <person name="Wipf D."/>
            <person name="Zambonelli A."/>
            <person name="Paolocci F."/>
            <person name="Nowrousian M."/>
            <person name="Ottonello S."/>
            <person name="Baldrian P."/>
            <person name="Spatafora J.W."/>
            <person name="Henrissat B."/>
            <person name="Nagy L.G."/>
            <person name="Aury J.M."/>
            <person name="Wincker P."/>
            <person name="Grigoriev I.V."/>
            <person name="Bonfante P."/>
            <person name="Martin F.M."/>
        </authorList>
    </citation>
    <scope>NUCLEOTIDE SEQUENCE [LARGE SCALE GENOMIC DNA]</scope>
    <source>
        <strain evidence="1 2">RN42</strain>
    </source>
</reference>
<accession>A0A3N4HIX0</accession>
<proteinExistence type="predicted"/>
<dbReference type="AlphaFoldDB" id="A0A3N4HIX0"/>
<organism evidence="1 2">
    <name type="scientific">Ascobolus immersus RN42</name>
    <dbReference type="NCBI Taxonomy" id="1160509"/>
    <lineage>
        <taxon>Eukaryota</taxon>
        <taxon>Fungi</taxon>
        <taxon>Dikarya</taxon>
        <taxon>Ascomycota</taxon>
        <taxon>Pezizomycotina</taxon>
        <taxon>Pezizomycetes</taxon>
        <taxon>Pezizales</taxon>
        <taxon>Ascobolaceae</taxon>
        <taxon>Ascobolus</taxon>
    </lineage>
</organism>
<evidence type="ECO:0000313" key="2">
    <source>
        <dbReference type="Proteomes" id="UP000275078"/>
    </source>
</evidence>
<protein>
    <submittedName>
        <fullName evidence="1">Uncharacterized protein</fullName>
    </submittedName>
</protein>